<organism evidence="1 2">
    <name type="scientific">Devosia honganensis</name>
    <dbReference type="NCBI Taxonomy" id="1610527"/>
    <lineage>
        <taxon>Bacteria</taxon>
        <taxon>Pseudomonadati</taxon>
        <taxon>Pseudomonadota</taxon>
        <taxon>Alphaproteobacteria</taxon>
        <taxon>Hyphomicrobiales</taxon>
        <taxon>Devosiaceae</taxon>
        <taxon>Devosia</taxon>
    </lineage>
</organism>
<dbReference type="EMBL" id="JBHRYD010000004">
    <property type="protein sequence ID" value="MFC3704458.1"/>
    <property type="molecule type" value="Genomic_DNA"/>
</dbReference>
<reference evidence="2" key="1">
    <citation type="journal article" date="2019" name="Int. J. Syst. Evol. Microbiol.">
        <title>The Global Catalogue of Microorganisms (GCM) 10K type strain sequencing project: providing services to taxonomists for standard genome sequencing and annotation.</title>
        <authorList>
            <consortium name="The Broad Institute Genomics Platform"/>
            <consortium name="The Broad Institute Genome Sequencing Center for Infectious Disease"/>
            <person name="Wu L."/>
            <person name="Ma J."/>
        </authorList>
    </citation>
    <scope>NUCLEOTIDE SEQUENCE [LARGE SCALE GENOMIC DNA]</scope>
    <source>
        <strain evidence="2">KCTC 42281</strain>
    </source>
</reference>
<sequence>MTTITVTPAGIDRIALSEQVIERWEDMLALGALSSENLRLVENEISILADYRGESPEKIDDLLNRYQAIADQLRRMVN</sequence>
<evidence type="ECO:0000313" key="2">
    <source>
        <dbReference type="Proteomes" id="UP001595613"/>
    </source>
</evidence>
<protein>
    <submittedName>
        <fullName evidence="1">Uncharacterized protein</fullName>
    </submittedName>
</protein>
<accession>A0ABV7X1L8</accession>
<evidence type="ECO:0000313" key="1">
    <source>
        <dbReference type="EMBL" id="MFC3704458.1"/>
    </source>
</evidence>
<comment type="caution">
    <text evidence="1">The sequence shown here is derived from an EMBL/GenBank/DDBJ whole genome shotgun (WGS) entry which is preliminary data.</text>
</comment>
<dbReference type="Proteomes" id="UP001595613">
    <property type="component" value="Unassembled WGS sequence"/>
</dbReference>
<gene>
    <name evidence="1" type="ORF">ACFOOL_06795</name>
</gene>
<keyword evidence="2" id="KW-1185">Reference proteome</keyword>
<name>A0ABV7X1L8_9HYPH</name>
<proteinExistence type="predicted"/>
<dbReference type="RefSeq" id="WP_380096079.1">
    <property type="nucleotide sequence ID" value="NZ_JBHRYD010000004.1"/>
</dbReference>